<comment type="similarity">
    <text evidence="1 5">Belongs to the MsrB Met sulfoxide reductase family.</text>
</comment>
<dbReference type="SUPFAM" id="SSF51316">
    <property type="entry name" value="Mss4-like"/>
    <property type="match status" value="1"/>
</dbReference>
<dbReference type="Proteomes" id="UP000492821">
    <property type="component" value="Unassembled WGS sequence"/>
</dbReference>
<evidence type="ECO:0000313" key="7">
    <source>
        <dbReference type="Proteomes" id="UP000492821"/>
    </source>
</evidence>
<evidence type="ECO:0000313" key="8">
    <source>
        <dbReference type="WBParaSite" id="Pan_g3003.t1"/>
    </source>
</evidence>
<proteinExistence type="inferred from homology"/>
<dbReference type="InterPro" id="IPR028427">
    <property type="entry name" value="Met_Sox_Rdtase_MsrB"/>
</dbReference>
<dbReference type="GO" id="GO:0005737">
    <property type="term" value="C:cytoplasm"/>
    <property type="evidence" value="ECO:0007669"/>
    <property type="project" value="TreeGrafter"/>
</dbReference>
<reference evidence="8" key="2">
    <citation type="submission" date="2020-10" db="UniProtKB">
        <authorList>
            <consortium name="WormBaseParasite"/>
        </authorList>
    </citation>
    <scope>IDENTIFICATION</scope>
</reference>
<evidence type="ECO:0000256" key="3">
    <source>
        <dbReference type="ARBA" id="ARBA00023002"/>
    </source>
</evidence>
<keyword evidence="7" id="KW-1185">Reference proteome</keyword>
<keyword evidence="3 5" id="KW-0560">Oxidoreductase</keyword>
<dbReference type="Pfam" id="PF01641">
    <property type="entry name" value="SelR"/>
    <property type="match status" value="1"/>
</dbReference>
<dbReference type="PROSITE" id="PS51790">
    <property type="entry name" value="MSRB"/>
    <property type="match status" value="1"/>
</dbReference>
<feature type="domain" description="MsrB" evidence="6">
    <location>
        <begin position="27"/>
        <end position="150"/>
    </location>
</feature>
<reference evidence="7" key="1">
    <citation type="journal article" date="2013" name="Genetics">
        <title>The draft genome and transcriptome of Panagrellus redivivus are shaped by the harsh demands of a free-living lifestyle.</title>
        <authorList>
            <person name="Srinivasan J."/>
            <person name="Dillman A.R."/>
            <person name="Macchietto M.G."/>
            <person name="Heikkinen L."/>
            <person name="Lakso M."/>
            <person name="Fracchia K.M."/>
            <person name="Antoshechkin I."/>
            <person name="Mortazavi A."/>
            <person name="Wong G."/>
            <person name="Sternberg P.W."/>
        </authorList>
    </citation>
    <scope>NUCLEOTIDE SEQUENCE [LARGE SCALE GENOMIC DNA]</scope>
    <source>
        <strain evidence="7">MT8872</strain>
    </source>
</reference>
<protein>
    <recommendedName>
        <fullName evidence="2 5">Peptide-methionine (R)-S-oxide reductase</fullName>
        <ecNumber evidence="2 5">1.8.4.12</ecNumber>
    </recommendedName>
</protein>
<evidence type="ECO:0000256" key="1">
    <source>
        <dbReference type="ARBA" id="ARBA00007174"/>
    </source>
</evidence>
<dbReference type="GO" id="GO:0030091">
    <property type="term" value="P:protein repair"/>
    <property type="evidence" value="ECO:0007669"/>
    <property type="project" value="InterPro"/>
</dbReference>
<dbReference type="PANTHER" id="PTHR10173">
    <property type="entry name" value="METHIONINE SULFOXIDE REDUCTASE"/>
    <property type="match status" value="1"/>
</dbReference>
<dbReference type="GO" id="GO:0006979">
    <property type="term" value="P:response to oxidative stress"/>
    <property type="evidence" value="ECO:0007669"/>
    <property type="project" value="InterPro"/>
</dbReference>
<name>A0A7E4VSU1_PANRE</name>
<dbReference type="AlphaFoldDB" id="A0A7E4VSU1"/>
<dbReference type="WBParaSite" id="Pan_g3003.t1">
    <property type="protein sequence ID" value="Pan_g3003.t1"/>
    <property type="gene ID" value="Pan_g3003"/>
</dbReference>
<dbReference type="Gene3D" id="2.170.150.20">
    <property type="entry name" value="Peptide methionine sulfoxide reductase"/>
    <property type="match status" value="1"/>
</dbReference>
<dbReference type="EC" id="1.8.4.12" evidence="2 5"/>
<evidence type="ECO:0000256" key="2">
    <source>
        <dbReference type="ARBA" id="ARBA00012499"/>
    </source>
</evidence>
<keyword evidence="5" id="KW-0479">Metal-binding</keyword>
<comment type="cofactor">
    <cofactor evidence="5">
        <name>Zn(2+)</name>
        <dbReference type="ChEBI" id="CHEBI:29105"/>
    </cofactor>
    <text evidence="5">Binds 1 zinc ion per subunit.</text>
</comment>
<dbReference type="PANTHER" id="PTHR10173:SF52">
    <property type="entry name" value="METHIONINE-R-SULFOXIDE REDUCTASE B1"/>
    <property type="match status" value="1"/>
</dbReference>
<evidence type="ECO:0000259" key="6">
    <source>
        <dbReference type="PROSITE" id="PS51790"/>
    </source>
</evidence>
<dbReference type="GO" id="GO:0046872">
    <property type="term" value="F:metal ion binding"/>
    <property type="evidence" value="ECO:0007669"/>
    <property type="project" value="UniProtKB-KW"/>
</dbReference>
<organism evidence="7 8">
    <name type="scientific">Panagrellus redivivus</name>
    <name type="common">Microworm</name>
    <dbReference type="NCBI Taxonomy" id="6233"/>
    <lineage>
        <taxon>Eukaryota</taxon>
        <taxon>Metazoa</taxon>
        <taxon>Ecdysozoa</taxon>
        <taxon>Nematoda</taxon>
        <taxon>Chromadorea</taxon>
        <taxon>Rhabditida</taxon>
        <taxon>Tylenchina</taxon>
        <taxon>Panagrolaimomorpha</taxon>
        <taxon>Panagrolaimoidea</taxon>
        <taxon>Panagrolaimidae</taxon>
        <taxon>Panagrellus</taxon>
    </lineage>
</organism>
<dbReference type="InterPro" id="IPR011057">
    <property type="entry name" value="Mss4-like_sf"/>
</dbReference>
<dbReference type="GO" id="GO:0033743">
    <property type="term" value="F:peptide-methionine (R)-S-oxide reductase activity"/>
    <property type="evidence" value="ECO:0007669"/>
    <property type="project" value="UniProtKB-EC"/>
</dbReference>
<comment type="function">
    <text evidence="5">Methionine-sulfoxide reductase that specifically reduces methionine (R)-sulfoxide back to methionine. While in many cases methionine oxidation is the result of random oxidation following oxidative stress, methionine oxidation is also a post-translational modification that takes place on specific residues.</text>
</comment>
<evidence type="ECO:0000256" key="4">
    <source>
        <dbReference type="ARBA" id="ARBA00048488"/>
    </source>
</evidence>
<comment type="catalytic activity">
    <reaction evidence="4 5">
        <text>L-methionyl-[protein] + [thioredoxin]-disulfide + H2O = L-methionyl-(R)-S-oxide-[protein] + [thioredoxin]-dithiol</text>
        <dbReference type="Rhea" id="RHEA:24164"/>
        <dbReference type="Rhea" id="RHEA-COMP:10698"/>
        <dbReference type="Rhea" id="RHEA-COMP:10700"/>
        <dbReference type="Rhea" id="RHEA-COMP:12313"/>
        <dbReference type="Rhea" id="RHEA-COMP:12314"/>
        <dbReference type="ChEBI" id="CHEBI:15377"/>
        <dbReference type="ChEBI" id="CHEBI:16044"/>
        <dbReference type="ChEBI" id="CHEBI:29950"/>
        <dbReference type="ChEBI" id="CHEBI:45764"/>
        <dbReference type="ChEBI" id="CHEBI:50058"/>
        <dbReference type="EC" id="1.8.4.12"/>
    </reaction>
</comment>
<accession>A0A7E4VSU1</accession>
<sequence>MSEAKEIPYEKSALERLGKKDVKEVTDEEWKSVLTPHEYEITRKAGTELPNTGNYNLTFNPGKYTCKCCGTELFVSDAKFRTKCGWPAFGESVGKDLNIIRLPCFKKDYERTEIRCKICDAHLGHVFQEDNTPTGERYCVNSCAIDFKDETPSS</sequence>
<dbReference type="InterPro" id="IPR002579">
    <property type="entry name" value="Met_Sox_Rdtase_MsrB_dom"/>
</dbReference>
<keyword evidence="5" id="KW-0862">Zinc</keyword>
<dbReference type="NCBIfam" id="TIGR00357">
    <property type="entry name" value="peptide-methionine (R)-S-oxide reductase MsrB"/>
    <property type="match status" value="1"/>
</dbReference>
<evidence type="ECO:0000256" key="5">
    <source>
        <dbReference type="RuleBase" id="RU365044"/>
    </source>
</evidence>